<dbReference type="Pfam" id="PF12698">
    <property type="entry name" value="ABC2_membrane_3"/>
    <property type="match status" value="1"/>
</dbReference>
<evidence type="ECO:0000313" key="7">
    <source>
        <dbReference type="EMBL" id="EMB33690.1"/>
    </source>
</evidence>
<evidence type="ECO:0000256" key="3">
    <source>
        <dbReference type="ARBA" id="ARBA00022989"/>
    </source>
</evidence>
<protein>
    <recommendedName>
        <fullName evidence="6">ABC-2 type transporter transmembrane domain-containing protein</fullName>
    </recommendedName>
</protein>
<accession>A0A0E2E4W8</accession>
<comment type="caution">
    <text evidence="7">The sequence shown here is derived from an EMBL/GenBank/DDBJ whole genome shotgun (WGS) entry which is preliminary data.</text>
</comment>
<proteinExistence type="predicted"/>
<evidence type="ECO:0000259" key="6">
    <source>
        <dbReference type="Pfam" id="PF12698"/>
    </source>
</evidence>
<comment type="subcellular location">
    <subcellularLocation>
        <location evidence="1">Membrane</location>
        <topology evidence="1">Multi-pass membrane protein</topology>
    </subcellularLocation>
</comment>
<dbReference type="EMBL" id="AGDV01000010">
    <property type="protein sequence ID" value="EMB33690.1"/>
    <property type="molecule type" value="Genomic_DNA"/>
</dbReference>
<feature type="transmembrane region" description="Helical" evidence="5">
    <location>
        <begin position="356"/>
        <end position="377"/>
    </location>
</feature>
<gene>
    <name evidence="7" type="ORF">HMPREF9726_01070</name>
</gene>
<dbReference type="RefSeq" id="WP_002684015.1">
    <property type="nucleotide sequence ID" value="NZ_CM001795.1"/>
</dbReference>
<sequence>MKEFVGLCLAQLKRILKNITNASMLIIFPFAMIILIFVIRFVLDPKDTDNSETKKTDYTVQMGEVNYFVDDTGDLWKNFFAGSESTVHPENREEELAKVKEKLATGKIPGLIIIPKDFSEKISKNEKPELEILKTEESIILDNRVQALNLSINAYLMDNFIKSSGLAENGENLLNNNINIVFKTPNNKNIISLGLKIMTLVVLYMIIFGSTAIVTDLIKFRETKMLARAIISPNSEFKIVGSFLLAFVFIQVVVNMIVFISATIIFKLEITGLPLIFLAVVSTSFFALSIAILIARIFKKESQLALASNITSLLTIVLFFLAIISVMPFVSIPPVFKNISMFSPLYWLLEMLDKEKLFPNILIVWAMTAAIFTAGSWKIKEFNNEIN</sequence>
<dbReference type="HOGENOM" id="CLU_059003_0_0_12"/>
<dbReference type="InterPro" id="IPR052902">
    <property type="entry name" value="ABC-2_transporter"/>
</dbReference>
<organism evidence="7">
    <name type="scientific">Treponema denticola H-22</name>
    <dbReference type="NCBI Taxonomy" id="999432"/>
    <lineage>
        <taxon>Bacteria</taxon>
        <taxon>Pseudomonadati</taxon>
        <taxon>Spirochaetota</taxon>
        <taxon>Spirochaetia</taxon>
        <taxon>Spirochaetales</taxon>
        <taxon>Treponemataceae</taxon>
        <taxon>Treponema</taxon>
    </lineage>
</organism>
<keyword evidence="3 5" id="KW-1133">Transmembrane helix</keyword>
<dbReference type="GO" id="GO:0016020">
    <property type="term" value="C:membrane"/>
    <property type="evidence" value="ECO:0007669"/>
    <property type="project" value="UniProtKB-SubCell"/>
</dbReference>
<dbReference type="GO" id="GO:0140359">
    <property type="term" value="F:ABC-type transporter activity"/>
    <property type="evidence" value="ECO:0007669"/>
    <property type="project" value="InterPro"/>
</dbReference>
<feature type="transmembrane region" description="Helical" evidence="5">
    <location>
        <begin position="197"/>
        <end position="218"/>
    </location>
</feature>
<dbReference type="PATRIC" id="fig|999432.5.peg.1112"/>
<feature type="transmembrane region" description="Helical" evidence="5">
    <location>
        <begin position="272"/>
        <end position="298"/>
    </location>
</feature>
<evidence type="ECO:0000256" key="2">
    <source>
        <dbReference type="ARBA" id="ARBA00022692"/>
    </source>
</evidence>
<reference evidence="7" key="1">
    <citation type="submission" date="2012-01" db="EMBL/GenBank/DDBJ databases">
        <title>The Genome Sequence of Treponema denticola H-22.</title>
        <authorList>
            <consortium name="The Broad Institute Genome Sequencing Platform"/>
            <person name="Earl A."/>
            <person name="Ward D."/>
            <person name="Feldgarden M."/>
            <person name="Gevers D."/>
            <person name="Blanton J.M."/>
            <person name="Fenno C.J."/>
            <person name="Baranova O.V."/>
            <person name="Mathney J."/>
            <person name="Dewhirst F.E."/>
            <person name="Izard J."/>
            <person name="Young S.K."/>
            <person name="Zeng Q."/>
            <person name="Gargeya S."/>
            <person name="Fitzgerald M."/>
            <person name="Haas B."/>
            <person name="Abouelleil A."/>
            <person name="Alvarado L."/>
            <person name="Arachchi H.M."/>
            <person name="Berlin A."/>
            <person name="Chapman S.B."/>
            <person name="Gearin G."/>
            <person name="Goldberg J."/>
            <person name="Griggs A."/>
            <person name="Gujja S."/>
            <person name="Hansen M."/>
            <person name="Heiman D."/>
            <person name="Howarth C."/>
            <person name="Larimer J."/>
            <person name="Lui A."/>
            <person name="MacDonald P.J.P."/>
            <person name="McCowen C."/>
            <person name="Montmayeur A."/>
            <person name="Murphy C."/>
            <person name="Neiman D."/>
            <person name="Pearson M."/>
            <person name="Priest M."/>
            <person name="Roberts A."/>
            <person name="Saif S."/>
            <person name="Shea T."/>
            <person name="Sisk P."/>
            <person name="Stolte C."/>
            <person name="Sykes S."/>
            <person name="Wortman J."/>
            <person name="Nusbaum C."/>
            <person name="Birren B."/>
        </authorList>
    </citation>
    <scope>NUCLEOTIDE SEQUENCE [LARGE SCALE GENOMIC DNA]</scope>
    <source>
        <strain evidence="7">H-22</strain>
    </source>
</reference>
<evidence type="ECO:0000256" key="4">
    <source>
        <dbReference type="ARBA" id="ARBA00023136"/>
    </source>
</evidence>
<keyword evidence="4 5" id="KW-0472">Membrane</keyword>
<feature type="transmembrane region" description="Helical" evidence="5">
    <location>
        <begin position="239"/>
        <end position="266"/>
    </location>
</feature>
<dbReference type="Gene3D" id="3.40.1710.10">
    <property type="entry name" value="abc type-2 transporter like domain"/>
    <property type="match status" value="1"/>
</dbReference>
<name>A0A0E2E4W8_TREDN</name>
<feature type="transmembrane region" description="Helical" evidence="5">
    <location>
        <begin position="21"/>
        <end position="43"/>
    </location>
</feature>
<dbReference type="PANTHER" id="PTHR43027:SF1">
    <property type="entry name" value="DOXORUBICIN RESISTANCE ABC TRANSPORTER PERMEASE PROTEIN DRRC-RELATED"/>
    <property type="match status" value="1"/>
</dbReference>
<feature type="domain" description="ABC-2 type transporter transmembrane" evidence="6">
    <location>
        <begin position="24"/>
        <end position="374"/>
    </location>
</feature>
<dbReference type="InterPro" id="IPR013525">
    <property type="entry name" value="ABC2_TM"/>
</dbReference>
<dbReference type="Proteomes" id="UP000011705">
    <property type="component" value="Chromosome"/>
</dbReference>
<dbReference type="AlphaFoldDB" id="A0A0E2E4W8"/>
<evidence type="ECO:0000256" key="1">
    <source>
        <dbReference type="ARBA" id="ARBA00004141"/>
    </source>
</evidence>
<dbReference type="PANTHER" id="PTHR43027">
    <property type="entry name" value="DOXORUBICIN RESISTANCE ABC TRANSPORTER PERMEASE PROTEIN DRRC-RELATED"/>
    <property type="match status" value="1"/>
</dbReference>
<keyword evidence="2 5" id="KW-0812">Transmembrane</keyword>
<evidence type="ECO:0000256" key="5">
    <source>
        <dbReference type="SAM" id="Phobius"/>
    </source>
</evidence>
<feature type="transmembrane region" description="Helical" evidence="5">
    <location>
        <begin position="310"/>
        <end position="336"/>
    </location>
</feature>